<feature type="transmembrane region" description="Helical" evidence="2">
    <location>
        <begin position="18"/>
        <end position="35"/>
    </location>
</feature>
<proteinExistence type="predicted"/>
<feature type="domain" description="Peptidase M56" evidence="3">
    <location>
        <begin position="20"/>
        <end position="299"/>
    </location>
</feature>
<evidence type="ECO:0000256" key="2">
    <source>
        <dbReference type="SAM" id="Phobius"/>
    </source>
</evidence>
<keyword evidence="5" id="KW-1185">Reference proteome</keyword>
<dbReference type="EMBL" id="WPIK01000002">
    <property type="protein sequence ID" value="MVN20365.1"/>
    <property type="molecule type" value="Genomic_DNA"/>
</dbReference>
<accession>A0A7K1SSU7</accession>
<keyword evidence="1" id="KW-0175">Coiled coil</keyword>
<dbReference type="Proteomes" id="UP000462014">
    <property type="component" value="Unassembled WGS sequence"/>
</dbReference>
<organism evidence="4 5">
    <name type="scientific">Mucilaginibacter arboris</name>
    <dbReference type="NCBI Taxonomy" id="2682090"/>
    <lineage>
        <taxon>Bacteria</taxon>
        <taxon>Pseudomonadati</taxon>
        <taxon>Bacteroidota</taxon>
        <taxon>Sphingobacteriia</taxon>
        <taxon>Sphingobacteriales</taxon>
        <taxon>Sphingobacteriaceae</taxon>
        <taxon>Mucilaginibacter</taxon>
    </lineage>
</organism>
<dbReference type="GO" id="GO:0006508">
    <property type="term" value="P:proteolysis"/>
    <property type="evidence" value="ECO:0007669"/>
    <property type="project" value="UniProtKB-KW"/>
</dbReference>
<dbReference type="PANTHER" id="PTHR34978">
    <property type="entry name" value="POSSIBLE SENSOR-TRANSDUCER PROTEIN BLAR"/>
    <property type="match status" value="1"/>
</dbReference>
<keyword evidence="2" id="KW-1133">Transmembrane helix</keyword>
<feature type="transmembrane region" description="Helical" evidence="2">
    <location>
        <begin position="315"/>
        <end position="333"/>
    </location>
</feature>
<comment type="caution">
    <text evidence="4">The sequence shown here is derived from an EMBL/GenBank/DDBJ whole genome shotgun (WGS) entry which is preliminary data.</text>
</comment>
<reference evidence="4 5" key="1">
    <citation type="submission" date="2019-12" db="EMBL/GenBank/DDBJ databases">
        <title>Mucilaginibacter sp. HMF7410 genome sequencing and assembly.</title>
        <authorList>
            <person name="Kang H."/>
            <person name="Cha I."/>
            <person name="Kim H."/>
            <person name="Joh K."/>
        </authorList>
    </citation>
    <scope>NUCLEOTIDE SEQUENCE [LARGE SCALE GENOMIC DNA]</scope>
    <source>
        <strain evidence="4 5">HMF7410</strain>
    </source>
</reference>
<dbReference type="AlphaFoldDB" id="A0A7K1SSU7"/>
<feature type="coiled-coil region" evidence="1">
    <location>
        <begin position="477"/>
        <end position="531"/>
    </location>
</feature>
<feature type="transmembrane region" description="Helical" evidence="2">
    <location>
        <begin position="218"/>
        <end position="240"/>
    </location>
</feature>
<keyword evidence="2" id="KW-0472">Membrane</keyword>
<evidence type="ECO:0000313" key="5">
    <source>
        <dbReference type="Proteomes" id="UP000462014"/>
    </source>
</evidence>
<evidence type="ECO:0000256" key="1">
    <source>
        <dbReference type="SAM" id="Coils"/>
    </source>
</evidence>
<dbReference type="PANTHER" id="PTHR34978:SF3">
    <property type="entry name" value="SLR0241 PROTEIN"/>
    <property type="match status" value="1"/>
</dbReference>
<dbReference type="CDD" id="cd07341">
    <property type="entry name" value="M56_BlaR1_MecR1_like"/>
    <property type="match status" value="1"/>
</dbReference>
<dbReference type="Pfam" id="PF05569">
    <property type="entry name" value="Peptidase_M56"/>
    <property type="match status" value="1"/>
</dbReference>
<protein>
    <submittedName>
        <fullName evidence="4">M48 family metalloprotease</fullName>
    </submittedName>
</protein>
<evidence type="ECO:0000259" key="3">
    <source>
        <dbReference type="Pfam" id="PF05569"/>
    </source>
</evidence>
<feature type="transmembrane region" description="Helical" evidence="2">
    <location>
        <begin position="47"/>
        <end position="67"/>
    </location>
</feature>
<keyword evidence="4" id="KW-0482">Metalloprotease</keyword>
<keyword evidence="2" id="KW-0812">Transmembrane</keyword>
<dbReference type="RefSeq" id="WP_157563824.1">
    <property type="nucleotide sequence ID" value="NZ_WPIK01000002.1"/>
</dbReference>
<keyword evidence="4" id="KW-0645">Protease</keyword>
<dbReference type="InterPro" id="IPR052173">
    <property type="entry name" value="Beta-lactam_resp_regulator"/>
</dbReference>
<sequence>METSLFISALSKTLPESFLQGVVIYLALRVAFAVFKNTASSAQRFNLYYAANVLLFAGFLFTLFNHYQEAQASALTSSNLPGFITKDSAVVISKPAIWTEISYWTSRYAYTITGLYLTGLIFCALRLAIGIVNINWVKNNGNSQQNNYWSEQVNKLSKHFNLVKTVSLFLSDKIQVPLTIGFFKPVIVFPIALINQLSVEQTEAILLHELAHIKRADYLLNILLNIIQSFLFFNPAVWLMNREIDKYREQCCDDLVIENSADKLIYAQALLAIEEYRSTQLNLALAANGKKYTLLNRIKRITNMKTTSPSPQNKFVVMLLAFTVIGLSVAWNAPAKKALKRLVDQHFKVIKEASDSIKAEQFISKTVYYPVSKSPRKNKLTEKQHPVNFFADTAIRSKNKFKIVLEDSLGNKKEYNSVAELPADAQKEFLKENGKFDNKFTNVTFTYKHPDSTKYSYHSKFYDLQDLKRQADEIKKMEEMRENSPEFKKQMEELRTKRKDLLEKAWLQLNSQKFKKQTEELRVKRKDLLEEMNKQFAEITKYYNSPEWKKYEKEMLKYYQSPEWKKYEKQMLKNYNGPDTVAVPKKEKLN</sequence>
<keyword evidence="4" id="KW-0378">Hydrolase</keyword>
<gene>
    <name evidence="4" type="ORF">GO621_02300</name>
</gene>
<dbReference type="GO" id="GO:0008237">
    <property type="term" value="F:metallopeptidase activity"/>
    <property type="evidence" value="ECO:0007669"/>
    <property type="project" value="UniProtKB-KW"/>
</dbReference>
<feature type="transmembrane region" description="Helical" evidence="2">
    <location>
        <begin position="108"/>
        <end position="129"/>
    </location>
</feature>
<name>A0A7K1SSU7_9SPHI</name>
<evidence type="ECO:0000313" key="4">
    <source>
        <dbReference type="EMBL" id="MVN20365.1"/>
    </source>
</evidence>
<dbReference type="InterPro" id="IPR008756">
    <property type="entry name" value="Peptidase_M56"/>
</dbReference>
<dbReference type="Gene3D" id="3.30.2010.10">
    <property type="entry name" value="Metalloproteases ('zincins'), catalytic domain"/>
    <property type="match status" value="1"/>
</dbReference>